<evidence type="ECO:0000313" key="2">
    <source>
        <dbReference type="Proteomes" id="UP000639396"/>
    </source>
</evidence>
<accession>A0A927CE73</accession>
<proteinExistence type="predicted"/>
<protein>
    <submittedName>
        <fullName evidence="1">Uncharacterized protein</fullName>
    </submittedName>
</protein>
<dbReference type="AlphaFoldDB" id="A0A927CE73"/>
<name>A0A927CE73_9BACL</name>
<dbReference type="EMBL" id="JACXJA010000036">
    <property type="protein sequence ID" value="MBD2864967.1"/>
    <property type="molecule type" value="Genomic_DNA"/>
</dbReference>
<comment type="caution">
    <text evidence="1">The sequence shown here is derived from an EMBL/GenBank/DDBJ whole genome shotgun (WGS) entry which is preliminary data.</text>
</comment>
<reference evidence="1" key="1">
    <citation type="submission" date="2020-09" db="EMBL/GenBank/DDBJ databases">
        <title>A novel bacterium of genus Paenibacillus, isolated from South China Sea.</title>
        <authorList>
            <person name="Huang H."/>
            <person name="Mo K."/>
            <person name="Hu Y."/>
        </authorList>
    </citation>
    <scope>NUCLEOTIDE SEQUENCE</scope>
    <source>
        <strain evidence="1">IB182363</strain>
    </source>
</reference>
<sequence length="156" mass="17486">MKRWIFAFLAVSCSAVVLWIGMSVAGGSSKDKIRFALYKAERTTDAEGRRTLVQGDRVLNEANTASYRWNGSELKISEKTLFDVLSGHRMNQGFVLAIEGKPGYYFELWSLLSSAIPDPETITVYSVLHAESAGEVTVYSKDMLARANKERKRLLE</sequence>
<evidence type="ECO:0000313" key="1">
    <source>
        <dbReference type="EMBL" id="MBD2864967.1"/>
    </source>
</evidence>
<keyword evidence="2" id="KW-1185">Reference proteome</keyword>
<gene>
    <name evidence="1" type="ORF">IDH45_23590</name>
</gene>
<dbReference type="RefSeq" id="WP_190930592.1">
    <property type="nucleotide sequence ID" value="NZ_JACXJA010000036.1"/>
</dbReference>
<dbReference type="Proteomes" id="UP000639396">
    <property type="component" value="Unassembled WGS sequence"/>
</dbReference>
<organism evidence="1 2">
    <name type="scientific">Paenibacillus oceani</name>
    <dbReference type="NCBI Taxonomy" id="2772510"/>
    <lineage>
        <taxon>Bacteria</taxon>
        <taxon>Bacillati</taxon>
        <taxon>Bacillota</taxon>
        <taxon>Bacilli</taxon>
        <taxon>Bacillales</taxon>
        <taxon>Paenibacillaceae</taxon>
        <taxon>Paenibacillus</taxon>
    </lineage>
</organism>